<reference evidence="2" key="2">
    <citation type="journal article" date="2021" name="Genome Biol. Evol.">
        <title>Developing a high-quality reference genome for a parasitic bivalve with doubly uniparental inheritance (Bivalvia: Unionida).</title>
        <authorList>
            <person name="Smith C.H."/>
        </authorList>
    </citation>
    <scope>NUCLEOTIDE SEQUENCE</scope>
    <source>
        <strain evidence="2">CHS0354</strain>
        <tissue evidence="2">Mantle</tissue>
    </source>
</reference>
<sequence length="155" mass="17326">MSLKSEGASDHQRKISTTKSSINSDRQTEINNSLSSNTHLPLNSGSNVKVLSVLDSPKSSHSSGSLKHIFPSRGKLPHGSETFRQVLEEIEREKRKQEGLTNLNVNINEKQSPNRSPRHGKRNLGGLWRKSTNTVSLTSKMFRSHHNVSFDGRDK</sequence>
<feature type="compositionally biased region" description="Polar residues" evidence="1">
    <location>
        <begin position="15"/>
        <end position="49"/>
    </location>
</feature>
<proteinExistence type="predicted"/>
<protein>
    <submittedName>
        <fullName evidence="2">Uncharacterized protein</fullName>
    </submittedName>
</protein>
<feature type="compositionally biased region" description="Low complexity" evidence="1">
    <location>
        <begin position="56"/>
        <end position="65"/>
    </location>
</feature>
<name>A0AAE0WHY5_9BIVA</name>
<accession>A0AAE0WHY5</accession>
<feature type="region of interest" description="Disordered" evidence="1">
    <location>
        <begin position="1"/>
        <end position="80"/>
    </location>
</feature>
<feature type="compositionally biased region" description="Polar residues" evidence="1">
    <location>
        <begin position="99"/>
        <end position="115"/>
    </location>
</feature>
<dbReference type="EMBL" id="JAEAOA010002353">
    <property type="protein sequence ID" value="KAK3612690.1"/>
    <property type="molecule type" value="Genomic_DNA"/>
</dbReference>
<evidence type="ECO:0000256" key="1">
    <source>
        <dbReference type="SAM" id="MobiDB-lite"/>
    </source>
</evidence>
<reference evidence="2" key="3">
    <citation type="submission" date="2023-05" db="EMBL/GenBank/DDBJ databases">
        <authorList>
            <person name="Smith C.H."/>
        </authorList>
    </citation>
    <scope>NUCLEOTIDE SEQUENCE</scope>
    <source>
        <strain evidence="2">CHS0354</strain>
        <tissue evidence="2">Mantle</tissue>
    </source>
</reference>
<evidence type="ECO:0000313" key="3">
    <source>
        <dbReference type="Proteomes" id="UP001195483"/>
    </source>
</evidence>
<dbReference type="AlphaFoldDB" id="A0AAE0WHY5"/>
<feature type="region of interest" description="Disordered" evidence="1">
    <location>
        <begin position="99"/>
        <end position="126"/>
    </location>
</feature>
<keyword evidence="3" id="KW-1185">Reference proteome</keyword>
<organism evidence="2 3">
    <name type="scientific">Potamilus streckersoni</name>
    <dbReference type="NCBI Taxonomy" id="2493646"/>
    <lineage>
        <taxon>Eukaryota</taxon>
        <taxon>Metazoa</taxon>
        <taxon>Spiralia</taxon>
        <taxon>Lophotrochozoa</taxon>
        <taxon>Mollusca</taxon>
        <taxon>Bivalvia</taxon>
        <taxon>Autobranchia</taxon>
        <taxon>Heteroconchia</taxon>
        <taxon>Palaeoheterodonta</taxon>
        <taxon>Unionida</taxon>
        <taxon>Unionoidea</taxon>
        <taxon>Unionidae</taxon>
        <taxon>Ambleminae</taxon>
        <taxon>Lampsilini</taxon>
        <taxon>Potamilus</taxon>
    </lineage>
</organism>
<evidence type="ECO:0000313" key="2">
    <source>
        <dbReference type="EMBL" id="KAK3612690.1"/>
    </source>
</evidence>
<dbReference type="Proteomes" id="UP001195483">
    <property type="component" value="Unassembled WGS sequence"/>
</dbReference>
<gene>
    <name evidence="2" type="ORF">CHS0354_042216</name>
</gene>
<reference evidence="2" key="1">
    <citation type="journal article" date="2021" name="Genome Biol. Evol.">
        <title>A High-Quality Reference Genome for a Parasitic Bivalve with Doubly Uniparental Inheritance (Bivalvia: Unionida).</title>
        <authorList>
            <person name="Smith C.H."/>
        </authorList>
    </citation>
    <scope>NUCLEOTIDE SEQUENCE</scope>
    <source>
        <strain evidence="2">CHS0354</strain>
    </source>
</reference>
<comment type="caution">
    <text evidence="2">The sequence shown here is derived from an EMBL/GenBank/DDBJ whole genome shotgun (WGS) entry which is preliminary data.</text>
</comment>